<proteinExistence type="predicted"/>
<reference evidence="1 2" key="1">
    <citation type="submission" date="2020-06" db="EMBL/GenBank/DDBJ databases">
        <authorList>
            <person name="Chuat V."/>
        </authorList>
    </citation>
    <scope>NUCLEOTIDE SEQUENCE [LARGE SCALE GENOMIC DNA]</scope>
    <source>
        <strain evidence="1">STH_CIRM_336</strain>
    </source>
</reference>
<name>A0A8D6XRX9_STRTR</name>
<dbReference type="Proteomes" id="UP000509833">
    <property type="component" value="Chromosome"/>
</dbReference>
<accession>A0A8D6XRX9</accession>
<organism evidence="1 2">
    <name type="scientific">Streptococcus thermophilus</name>
    <dbReference type="NCBI Taxonomy" id="1308"/>
    <lineage>
        <taxon>Bacteria</taxon>
        <taxon>Bacillati</taxon>
        <taxon>Bacillota</taxon>
        <taxon>Bacilli</taxon>
        <taxon>Lactobacillales</taxon>
        <taxon>Streptococcaceae</taxon>
        <taxon>Streptococcus</taxon>
    </lineage>
</organism>
<sequence>MTFFTLYLASLGDTMTNLMIYVPLSFMRAVFTSGQQFFSLRDAFVLFA</sequence>
<dbReference type="AlphaFoldDB" id="A0A8D6XRX9"/>
<evidence type="ECO:0000313" key="2">
    <source>
        <dbReference type="Proteomes" id="UP000509833"/>
    </source>
</evidence>
<gene>
    <name evidence="1" type="ORF">STHERMO_1843</name>
</gene>
<protein>
    <submittedName>
        <fullName evidence="1">Uncharacterized protein</fullName>
    </submittedName>
</protein>
<evidence type="ECO:0000313" key="1">
    <source>
        <dbReference type="EMBL" id="CAD0139194.1"/>
    </source>
</evidence>
<dbReference type="EMBL" id="LR822017">
    <property type="protein sequence ID" value="CAD0139194.1"/>
    <property type="molecule type" value="Genomic_DNA"/>
</dbReference>